<accession>A0AA38X1K3</accession>
<dbReference type="SUPFAM" id="SSF47113">
    <property type="entry name" value="Histone-fold"/>
    <property type="match status" value="1"/>
</dbReference>
<keyword evidence="2" id="KW-1185">Reference proteome</keyword>
<dbReference type="Proteomes" id="UP001172673">
    <property type="component" value="Unassembled WGS sequence"/>
</dbReference>
<dbReference type="GO" id="GO:0046982">
    <property type="term" value="F:protein heterodimerization activity"/>
    <property type="evidence" value="ECO:0007669"/>
    <property type="project" value="InterPro"/>
</dbReference>
<name>A0AA38X1K3_9EURO</name>
<gene>
    <name evidence="1" type="ORF">H2200_010506</name>
</gene>
<evidence type="ECO:0000313" key="2">
    <source>
        <dbReference type="Proteomes" id="UP001172673"/>
    </source>
</evidence>
<comment type="caution">
    <text evidence="1">The sequence shown here is derived from an EMBL/GenBank/DDBJ whole genome shotgun (WGS) entry which is preliminary data.</text>
</comment>
<proteinExistence type="predicted"/>
<dbReference type="InterPro" id="IPR009072">
    <property type="entry name" value="Histone-fold"/>
</dbReference>
<evidence type="ECO:0000313" key="1">
    <source>
        <dbReference type="EMBL" id="KAJ9605116.1"/>
    </source>
</evidence>
<sequence>MTHEQPSLDHVKRVKHEIEKLTDRFNPDFIRRRRRQAIRRGSLKRMIHTIMKVLFGRDIKILNEAVDLLRNILQARIVTLILAAKTSADCAERNNIDLEDLTLAAKLLEDKEHAKMLRRSYNKWGDRRWRMYRYGTK</sequence>
<dbReference type="EMBL" id="JAPDRK010000017">
    <property type="protein sequence ID" value="KAJ9605116.1"/>
    <property type="molecule type" value="Genomic_DNA"/>
</dbReference>
<evidence type="ECO:0008006" key="3">
    <source>
        <dbReference type="Google" id="ProtNLM"/>
    </source>
</evidence>
<organism evidence="1 2">
    <name type="scientific">Cladophialophora chaetospira</name>
    <dbReference type="NCBI Taxonomy" id="386627"/>
    <lineage>
        <taxon>Eukaryota</taxon>
        <taxon>Fungi</taxon>
        <taxon>Dikarya</taxon>
        <taxon>Ascomycota</taxon>
        <taxon>Pezizomycotina</taxon>
        <taxon>Eurotiomycetes</taxon>
        <taxon>Chaetothyriomycetidae</taxon>
        <taxon>Chaetothyriales</taxon>
        <taxon>Herpotrichiellaceae</taxon>
        <taxon>Cladophialophora</taxon>
    </lineage>
</organism>
<protein>
    <recommendedName>
        <fullName evidence="3">Histone H2A/H2B/H3 domain-containing protein</fullName>
    </recommendedName>
</protein>
<dbReference type="AlphaFoldDB" id="A0AA38X1K3"/>
<reference evidence="1" key="1">
    <citation type="submission" date="2022-10" db="EMBL/GenBank/DDBJ databases">
        <title>Culturing micro-colonial fungi from biological soil crusts in the Mojave desert and describing Neophaeococcomyces mojavensis, and introducing the new genera and species Taxawa tesnikishii.</title>
        <authorList>
            <person name="Kurbessoian T."/>
            <person name="Stajich J.E."/>
        </authorList>
    </citation>
    <scope>NUCLEOTIDE SEQUENCE</scope>
    <source>
        <strain evidence="1">TK_41</strain>
    </source>
</reference>